<accession>A0A2Z5R1B5</accession>
<protein>
    <submittedName>
        <fullName evidence="1">Uncharacterized protein</fullName>
    </submittedName>
</protein>
<reference evidence="1 3" key="1">
    <citation type="submission" date="2016-10" db="EMBL/GenBank/DDBJ databases">
        <title>Genome sequence of Rothia aeria strain JCM11412.</title>
        <authorList>
            <person name="Nambu T."/>
        </authorList>
    </citation>
    <scope>NUCLEOTIDE SEQUENCE [LARGE SCALE GENOMIC DNA]</scope>
    <source>
        <strain evidence="1 3">JCM 11412</strain>
    </source>
</reference>
<keyword evidence="3" id="KW-1185">Reference proteome</keyword>
<evidence type="ECO:0000313" key="3">
    <source>
        <dbReference type="Proteomes" id="UP000250241"/>
    </source>
</evidence>
<dbReference type="RefSeq" id="WP_006889070.1">
    <property type="nucleotide sequence ID" value="NZ_CAJPQC010000023.1"/>
</dbReference>
<gene>
    <name evidence="2" type="ORF">NCTC10207_02336</name>
    <name evidence="1" type="ORF">RA11412_0380</name>
</gene>
<dbReference type="Proteomes" id="UP000250241">
    <property type="component" value="Chromosome"/>
</dbReference>
<evidence type="ECO:0000313" key="1">
    <source>
        <dbReference type="EMBL" id="BAV86679.1"/>
    </source>
</evidence>
<dbReference type="EMBL" id="AP017895">
    <property type="protein sequence ID" value="BAV86679.1"/>
    <property type="molecule type" value="Genomic_DNA"/>
</dbReference>
<reference evidence="2 4" key="2">
    <citation type="submission" date="2018-12" db="EMBL/GenBank/DDBJ databases">
        <authorList>
            <consortium name="Pathogen Informatics"/>
        </authorList>
    </citation>
    <scope>NUCLEOTIDE SEQUENCE [LARGE SCALE GENOMIC DNA]</scope>
    <source>
        <strain evidence="2 4">NCTC10207</strain>
    </source>
</reference>
<evidence type="ECO:0000313" key="2">
    <source>
        <dbReference type="EMBL" id="VEI24949.1"/>
    </source>
</evidence>
<dbReference type="GeneID" id="93861928"/>
<dbReference type="AlphaFoldDB" id="A0A2Z5R1B5"/>
<dbReference type="Proteomes" id="UP000282386">
    <property type="component" value="Chromosome"/>
</dbReference>
<dbReference type="EMBL" id="LR134479">
    <property type="protein sequence ID" value="VEI24949.1"/>
    <property type="molecule type" value="Genomic_DNA"/>
</dbReference>
<dbReference type="KEGG" id="raj:RA11412_0380"/>
<organism evidence="1 3">
    <name type="scientific">Rothia aeria</name>
    <dbReference type="NCBI Taxonomy" id="172042"/>
    <lineage>
        <taxon>Bacteria</taxon>
        <taxon>Bacillati</taxon>
        <taxon>Actinomycetota</taxon>
        <taxon>Actinomycetes</taxon>
        <taxon>Micrococcales</taxon>
        <taxon>Micrococcaceae</taxon>
        <taxon>Rothia</taxon>
    </lineage>
</organism>
<name>A0A2Z5R1B5_9MICC</name>
<proteinExistence type="predicted"/>
<evidence type="ECO:0000313" key="4">
    <source>
        <dbReference type="Proteomes" id="UP000282386"/>
    </source>
</evidence>
<sequence>MSVYRDQLGERSNNLINELLAKGLGLAFYKGKCLEILDVTGWDAKDVYEFVEHLTLADAETADKFQESEQLMAKYSDQLDEMEANQDPNSGKVLEVQTIALATYLMLEEPDKEQRVPVGLEALINSDYPEPKLCDDIEAFLQKH</sequence>